<protein>
    <recommendedName>
        <fullName evidence="5">Anthranilate phosphoribosyltransferase</fullName>
        <ecNumber evidence="5">2.4.2.18</ecNumber>
    </recommendedName>
</protein>
<organism evidence="8 9">
    <name type="scientific">Amphibacillus indicireducens</name>
    <dbReference type="NCBI Taxonomy" id="1076330"/>
    <lineage>
        <taxon>Bacteria</taxon>
        <taxon>Bacillati</taxon>
        <taxon>Bacillota</taxon>
        <taxon>Bacilli</taxon>
        <taxon>Bacillales</taxon>
        <taxon>Bacillaceae</taxon>
        <taxon>Amphibacillus</taxon>
    </lineage>
</organism>
<dbReference type="PANTHER" id="PTHR43285:SF2">
    <property type="entry name" value="ANTHRANILATE PHOSPHORIBOSYLTRANSFERASE"/>
    <property type="match status" value="1"/>
</dbReference>
<dbReference type="InterPro" id="IPR035902">
    <property type="entry name" value="Nuc_phospho_transferase"/>
</dbReference>
<proteinExistence type="inferred from homology"/>
<comment type="function">
    <text evidence="5">Catalyzes the transfer of the phosphoribosyl group of 5-phosphorylribose-1-pyrophosphate (PRPP) to anthranilate to yield N-(5'-phosphoribosyl)-anthranilate (PRA).</text>
</comment>
<keyword evidence="4 5" id="KW-0057">Aromatic amino acid biosynthesis</keyword>
<dbReference type="GO" id="GO:0016757">
    <property type="term" value="F:glycosyltransferase activity"/>
    <property type="evidence" value="ECO:0007669"/>
    <property type="project" value="UniProtKB-KW"/>
</dbReference>
<feature type="binding site" evidence="5">
    <location>
        <position position="224"/>
    </location>
    <ligand>
        <name>Mg(2+)</name>
        <dbReference type="ChEBI" id="CHEBI:18420"/>
        <label>2</label>
    </ligand>
</feature>
<feature type="binding site" evidence="5">
    <location>
        <position position="87"/>
    </location>
    <ligand>
        <name>5-phospho-alpha-D-ribose 1-diphosphate</name>
        <dbReference type="ChEBI" id="CHEBI:58017"/>
    </ligand>
</feature>
<dbReference type="RefSeq" id="WP_344913262.1">
    <property type="nucleotide sequence ID" value="NZ_BAABDL010000123.1"/>
</dbReference>
<evidence type="ECO:0000256" key="3">
    <source>
        <dbReference type="ARBA" id="ARBA00022822"/>
    </source>
</evidence>
<keyword evidence="5" id="KW-0479">Metal-binding</keyword>
<dbReference type="NCBIfam" id="TIGR01245">
    <property type="entry name" value="trpD"/>
    <property type="match status" value="1"/>
</dbReference>
<keyword evidence="5" id="KW-0460">Magnesium</keyword>
<evidence type="ECO:0000256" key="2">
    <source>
        <dbReference type="ARBA" id="ARBA00022679"/>
    </source>
</evidence>
<evidence type="ECO:0000256" key="5">
    <source>
        <dbReference type="HAMAP-Rule" id="MF_00211"/>
    </source>
</evidence>
<feature type="binding site" evidence="5">
    <location>
        <position position="225"/>
    </location>
    <ligand>
        <name>Mg(2+)</name>
        <dbReference type="ChEBI" id="CHEBI:18420"/>
        <label>1</label>
    </ligand>
</feature>
<dbReference type="HAMAP" id="MF_00211">
    <property type="entry name" value="TrpD"/>
    <property type="match status" value="1"/>
</dbReference>
<feature type="binding site" evidence="5">
    <location>
        <position position="110"/>
    </location>
    <ligand>
        <name>anthranilate</name>
        <dbReference type="ChEBI" id="CHEBI:16567"/>
        <label>1</label>
    </ligand>
</feature>
<feature type="binding site" evidence="5">
    <location>
        <begin position="107"/>
        <end position="115"/>
    </location>
    <ligand>
        <name>5-phospho-alpha-D-ribose 1-diphosphate</name>
        <dbReference type="ChEBI" id="CHEBI:58017"/>
    </ligand>
</feature>
<dbReference type="Proteomes" id="UP001501734">
    <property type="component" value="Unassembled WGS sequence"/>
</dbReference>
<keyword evidence="2 5" id="KW-0808">Transferase</keyword>
<feature type="domain" description="Glycosyl transferase family 3 N-terminal" evidence="7">
    <location>
        <begin position="2"/>
        <end position="64"/>
    </location>
</feature>
<feature type="binding site" evidence="5">
    <location>
        <begin position="82"/>
        <end position="83"/>
    </location>
    <ligand>
        <name>5-phospho-alpha-D-ribose 1-diphosphate</name>
        <dbReference type="ChEBI" id="CHEBI:58017"/>
    </ligand>
</feature>
<comment type="catalytic activity">
    <reaction evidence="5">
        <text>N-(5-phospho-beta-D-ribosyl)anthranilate + diphosphate = 5-phospho-alpha-D-ribose 1-diphosphate + anthranilate</text>
        <dbReference type="Rhea" id="RHEA:11768"/>
        <dbReference type="ChEBI" id="CHEBI:16567"/>
        <dbReference type="ChEBI" id="CHEBI:18277"/>
        <dbReference type="ChEBI" id="CHEBI:33019"/>
        <dbReference type="ChEBI" id="CHEBI:58017"/>
        <dbReference type="EC" id="2.4.2.18"/>
    </reaction>
</comment>
<feature type="binding site" evidence="5">
    <location>
        <position position="91"/>
    </location>
    <ligand>
        <name>Mg(2+)</name>
        <dbReference type="ChEBI" id="CHEBI:18420"/>
        <label>1</label>
    </ligand>
</feature>
<dbReference type="InterPro" id="IPR036320">
    <property type="entry name" value="Glycosyl_Trfase_fam3_N_dom_sf"/>
</dbReference>
<dbReference type="PANTHER" id="PTHR43285">
    <property type="entry name" value="ANTHRANILATE PHOSPHORIBOSYLTRANSFERASE"/>
    <property type="match status" value="1"/>
</dbReference>
<dbReference type="Gene3D" id="1.20.970.10">
    <property type="entry name" value="Transferase, Pyrimidine Nucleoside Phosphorylase, Chain C"/>
    <property type="match status" value="1"/>
</dbReference>
<dbReference type="InterPro" id="IPR000312">
    <property type="entry name" value="Glycosyl_Trfase_fam3"/>
</dbReference>
<dbReference type="InterPro" id="IPR005940">
    <property type="entry name" value="Anthranilate_Pribosyl_Tfrase"/>
</dbReference>
<comment type="caution">
    <text evidence="8">The sequence shown here is derived from an EMBL/GenBank/DDBJ whole genome shotgun (WGS) entry which is preliminary data.</text>
</comment>
<keyword evidence="5" id="KW-0028">Amino-acid biosynthesis</keyword>
<dbReference type="EMBL" id="BAABDL010000123">
    <property type="protein sequence ID" value="GAA4077452.1"/>
    <property type="molecule type" value="Genomic_DNA"/>
</dbReference>
<dbReference type="Pfam" id="PF00591">
    <property type="entry name" value="Glycos_transf_3"/>
    <property type="match status" value="1"/>
</dbReference>
<evidence type="ECO:0000313" key="8">
    <source>
        <dbReference type="EMBL" id="GAA4077452.1"/>
    </source>
</evidence>
<feature type="binding site" evidence="5">
    <location>
        <position position="79"/>
    </location>
    <ligand>
        <name>anthranilate</name>
        <dbReference type="ChEBI" id="CHEBI:16567"/>
        <label>1</label>
    </ligand>
</feature>
<comment type="subunit">
    <text evidence="5">Homodimer.</text>
</comment>
<keyword evidence="1 5" id="KW-0328">Glycosyltransferase</keyword>
<feature type="binding site" evidence="5">
    <location>
        <position position="79"/>
    </location>
    <ligand>
        <name>5-phospho-alpha-D-ribose 1-diphosphate</name>
        <dbReference type="ChEBI" id="CHEBI:58017"/>
    </ligand>
</feature>
<dbReference type="InterPro" id="IPR017459">
    <property type="entry name" value="Glycosyl_Trfase_fam3_N_dom"/>
</dbReference>
<feature type="binding site" evidence="5">
    <location>
        <begin position="89"/>
        <end position="92"/>
    </location>
    <ligand>
        <name>5-phospho-alpha-D-ribose 1-diphosphate</name>
        <dbReference type="ChEBI" id="CHEBI:58017"/>
    </ligand>
</feature>
<feature type="binding site" evidence="5">
    <location>
        <position position="119"/>
    </location>
    <ligand>
        <name>5-phospho-alpha-D-ribose 1-diphosphate</name>
        <dbReference type="ChEBI" id="CHEBI:58017"/>
    </ligand>
</feature>
<keyword evidence="3 5" id="KW-0822">Tryptophan biosynthesis</keyword>
<feature type="domain" description="Glycosyl transferase family 3" evidence="6">
    <location>
        <begin position="73"/>
        <end position="323"/>
    </location>
</feature>
<comment type="cofactor">
    <cofactor evidence="5">
        <name>Mg(2+)</name>
        <dbReference type="ChEBI" id="CHEBI:18420"/>
    </cofactor>
    <text evidence="5">Binds 2 magnesium ions per monomer.</text>
</comment>
<keyword evidence="9" id="KW-1185">Reference proteome</keyword>
<accession>A0ABP7VYV2</accession>
<comment type="pathway">
    <text evidence="5">Amino-acid biosynthesis; L-tryptophan biosynthesis; L-tryptophan from chorismate: step 2/5.</text>
</comment>
<dbReference type="Gene3D" id="3.40.1030.10">
    <property type="entry name" value="Nucleoside phosphorylase/phosphoribosyltransferase catalytic domain"/>
    <property type="match status" value="1"/>
</dbReference>
<feature type="binding site" evidence="5">
    <location>
        <position position="165"/>
    </location>
    <ligand>
        <name>anthranilate</name>
        <dbReference type="ChEBI" id="CHEBI:16567"/>
        <label>2</label>
    </ligand>
</feature>
<sequence>MKRYLEMVLSGENLTIAEMKQAAKLIFNAETPQAAVGGFLTALRAKGESASEMTGLAQVIREKAVTIPTPTSDVIDNCGTGGDHSQSLNISTTSAFVLAGAGLTVAKHGNRSITSKSGSADVLEALGVELSITPEQTNDALVKNKIAFLYAPHVHPAMKQVMSIRRSLAVPTIFNLIGPLTNPVELKTQLLGVFRRDLLMTMAEVLQQLGRERALVINGAGHFDEATLAGENHCVLLENGKLRTFTIHPEEVGLPVVANDQLKGGDAKLNAEIMINVLKGKRGAHRDVVLLNAGLGIFANGKATTIKQGIELAKESIDSGSALKCLKGMTKSEVTR</sequence>
<evidence type="ECO:0000256" key="4">
    <source>
        <dbReference type="ARBA" id="ARBA00023141"/>
    </source>
</evidence>
<gene>
    <name evidence="5 8" type="primary">trpD</name>
    <name evidence="8" type="ORF">GCM10022410_22690</name>
</gene>
<dbReference type="SUPFAM" id="SSF47648">
    <property type="entry name" value="Nucleoside phosphorylase/phosphoribosyltransferase N-terminal domain"/>
    <property type="match status" value="1"/>
</dbReference>
<dbReference type="SUPFAM" id="SSF52418">
    <property type="entry name" value="Nucleoside phosphorylase/phosphoribosyltransferase catalytic domain"/>
    <property type="match status" value="1"/>
</dbReference>
<name>A0ABP7VYV2_9BACI</name>
<evidence type="ECO:0000259" key="6">
    <source>
        <dbReference type="Pfam" id="PF00591"/>
    </source>
</evidence>
<dbReference type="Pfam" id="PF02885">
    <property type="entry name" value="Glycos_trans_3N"/>
    <property type="match status" value="1"/>
</dbReference>
<comment type="caution">
    <text evidence="5">Lacks conserved residue(s) required for the propagation of feature annotation.</text>
</comment>
<evidence type="ECO:0000259" key="7">
    <source>
        <dbReference type="Pfam" id="PF02885"/>
    </source>
</evidence>
<evidence type="ECO:0000256" key="1">
    <source>
        <dbReference type="ARBA" id="ARBA00022676"/>
    </source>
</evidence>
<reference evidence="9" key="1">
    <citation type="journal article" date="2019" name="Int. J. Syst. Evol. Microbiol.">
        <title>The Global Catalogue of Microorganisms (GCM) 10K type strain sequencing project: providing services to taxonomists for standard genome sequencing and annotation.</title>
        <authorList>
            <consortium name="The Broad Institute Genomics Platform"/>
            <consortium name="The Broad Institute Genome Sequencing Center for Infectious Disease"/>
            <person name="Wu L."/>
            <person name="Ma J."/>
        </authorList>
    </citation>
    <scope>NUCLEOTIDE SEQUENCE [LARGE SCALE GENOMIC DNA]</scope>
    <source>
        <strain evidence="9">JCM 17250</strain>
    </source>
</reference>
<comment type="similarity">
    <text evidence="5">Belongs to the anthranilate phosphoribosyltransferase family.</text>
</comment>
<feature type="binding site" evidence="5">
    <location>
        <position position="225"/>
    </location>
    <ligand>
        <name>Mg(2+)</name>
        <dbReference type="ChEBI" id="CHEBI:18420"/>
        <label>2</label>
    </ligand>
</feature>
<evidence type="ECO:0000313" key="9">
    <source>
        <dbReference type="Proteomes" id="UP001501734"/>
    </source>
</evidence>
<dbReference type="EC" id="2.4.2.18" evidence="5"/>